<comment type="caution">
    <text evidence="1">The sequence shown here is derived from an EMBL/GenBank/DDBJ whole genome shotgun (WGS) entry which is preliminary data.</text>
</comment>
<organism evidence="1 2">
    <name type="scientific">Olsenella profusa</name>
    <dbReference type="NCBI Taxonomy" id="138595"/>
    <lineage>
        <taxon>Bacteria</taxon>
        <taxon>Bacillati</taxon>
        <taxon>Actinomycetota</taxon>
        <taxon>Coriobacteriia</taxon>
        <taxon>Coriobacteriales</taxon>
        <taxon>Atopobiaceae</taxon>
        <taxon>Olsenella</taxon>
    </lineage>
</organism>
<gene>
    <name evidence="1" type="ORF">H9X80_06825</name>
</gene>
<proteinExistence type="predicted"/>
<evidence type="ECO:0000313" key="1">
    <source>
        <dbReference type="EMBL" id="MBM6775254.1"/>
    </source>
</evidence>
<keyword evidence="2" id="KW-1185">Reference proteome</keyword>
<dbReference type="EMBL" id="JACSNQ010000014">
    <property type="protein sequence ID" value="MBM6775254.1"/>
    <property type="molecule type" value="Genomic_DNA"/>
</dbReference>
<dbReference type="Proteomes" id="UP000712527">
    <property type="component" value="Unassembled WGS sequence"/>
</dbReference>
<reference evidence="1 2" key="1">
    <citation type="journal article" date="2021" name="Sci. Rep.">
        <title>The distribution of antibiotic resistance genes in chicken gut microbiota commensals.</title>
        <authorList>
            <person name="Juricova H."/>
            <person name="Matiasovicova J."/>
            <person name="Kubasova T."/>
            <person name="Cejkova D."/>
            <person name="Rychlik I."/>
        </authorList>
    </citation>
    <scope>NUCLEOTIDE SEQUENCE [LARGE SCALE GENOMIC DNA]</scope>
    <source>
        <strain evidence="1 2">An794</strain>
    </source>
</reference>
<dbReference type="RefSeq" id="WP_204793594.1">
    <property type="nucleotide sequence ID" value="NZ_JACSNQ010000014.1"/>
</dbReference>
<evidence type="ECO:0000313" key="2">
    <source>
        <dbReference type="Proteomes" id="UP000712527"/>
    </source>
</evidence>
<name>A0ABS2F2P4_9ACTN</name>
<accession>A0ABS2F2P4</accession>
<protein>
    <submittedName>
        <fullName evidence="1">Uncharacterized protein</fullName>
    </submittedName>
</protein>
<sequence length="66" mass="6757">MRRGLVVFAVLVVGIYFLLFATVATLSGPLAEAGLLPAVNALVTEVLPALLPPAGLVAELSSRRAA</sequence>